<dbReference type="Gene3D" id="2.60.120.10">
    <property type="entry name" value="Jelly Rolls"/>
    <property type="match status" value="1"/>
</dbReference>
<dbReference type="InterPro" id="IPR018490">
    <property type="entry name" value="cNMP-bd_dom_sf"/>
</dbReference>
<feature type="domain" description="Cyclic nucleotide-binding" evidence="1">
    <location>
        <begin position="147"/>
        <end position="271"/>
    </location>
</feature>
<protein>
    <recommendedName>
        <fullName evidence="1">Cyclic nucleotide-binding domain-containing protein</fullName>
    </recommendedName>
</protein>
<sequence length="436" mass="49908">MAKNTYGISNEIYINYNKGDILLHVDDLDTYFKGPQIQFIILKGKAKVYFDKPGAKFTPIKLLKSGTPEDLGIDRLDPISFGELDHFGDFRKMLEKNTTVKEFYCIATEKSRIIKCSPDKCEDYLRIVRSSHYQMEQLEFLSKAIPGLDKISAAARNKVSSCFKERTFMPRMKLISEGKINDYAYIIKSGTCALVSSKNPLSRRISAAEKAIKLISIKGYISETTSTFQLGLCGTYDWVGEDILILNDLPFPFSIIAKTQVVALRISKHDLFNRIPYEFKNNLEEQSKNRNKWLQNRVKAITNTSQIIYRQDPKQGVYDTVMNQLVSQYPQATSNAVKSFTRHHISMTGAENRGKIIKSVSMNHRKSEAPVLTNRRKRCIFTSSYGTQAPKTSHKRRVSYFRKDKKMLPLAASFSGVQRMYTKAAKARKNHYINPY</sequence>
<evidence type="ECO:0000313" key="3">
    <source>
        <dbReference type="Proteomes" id="UP001295684"/>
    </source>
</evidence>
<dbReference type="InterPro" id="IPR000595">
    <property type="entry name" value="cNMP-bd_dom"/>
</dbReference>
<name>A0AAD1XA07_EUPCR</name>
<dbReference type="GO" id="GO:0005952">
    <property type="term" value="C:cAMP-dependent protein kinase complex"/>
    <property type="evidence" value="ECO:0007669"/>
    <property type="project" value="InterPro"/>
</dbReference>
<dbReference type="GO" id="GO:0004862">
    <property type="term" value="F:cAMP-dependent protein kinase inhibitor activity"/>
    <property type="evidence" value="ECO:0007669"/>
    <property type="project" value="TreeGrafter"/>
</dbReference>
<dbReference type="GO" id="GO:0030552">
    <property type="term" value="F:cAMP binding"/>
    <property type="evidence" value="ECO:0007669"/>
    <property type="project" value="TreeGrafter"/>
</dbReference>
<dbReference type="PANTHER" id="PTHR11635">
    <property type="entry name" value="CAMP-DEPENDENT PROTEIN KINASE REGULATORY CHAIN"/>
    <property type="match status" value="1"/>
</dbReference>
<dbReference type="InterPro" id="IPR014710">
    <property type="entry name" value="RmlC-like_jellyroll"/>
</dbReference>
<reference evidence="2" key="1">
    <citation type="submission" date="2023-07" db="EMBL/GenBank/DDBJ databases">
        <authorList>
            <consortium name="AG Swart"/>
            <person name="Singh M."/>
            <person name="Singh A."/>
            <person name="Seah K."/>
            <person name="Emmerich C."/>
        </authorList>
    </citation>
    <scope>NUCLEOTIDE SEQUENCE</scope>
    <source>
        <strain evidence="2">DP1</strain>
    </source>
</reference>
<dbReference type="Proteomes" id="UP001295684">
    <property type="component" value="Unassembled WGS sequence"/>
</dbReference>
<evidence type="ECO:0000259" key="1">
    <source>
        <dbReference type="PROSITE" id="PS50042"/>
    </source>
</evidence>
<organism evidence="2 3">
    <name type="scientific">Euplotes crassus</name>
    <dbReference type="NCBI Taxonomy" id="5936"/>
    <lineage>
        <taxon>Eukaryota</taxon>
        <taxon>Sar</taxon>
        <taxon>Alveolata</taxon>
        <taxon>Ciliophora</taxon>
        <taxon>Intramacronucleata</taxon>
        <taxon>Spirotrichea</taxon>
        <taxon>Hypotrichia</taxon>
        <taxon>Euplotida</taxon>
        <taxon>Euplotidae</taxon>
        <taxon>Moneuplotes</taxon>
    </lineage>
</organism>
<dbReference type="PROSITE" id="PS50042">
    <property type="entry name" value="CNMP_BINDING_3"/>
    <property type="match status" value="1"/>
</dbReference>
<dbReference type="CDD" id="cd00038">
    <property type="entry name" value="CAP_ED"/>
    <property type="match status" value="1"/>
</dbReference>
<dbReference type="AlphaFoldDB" id="A0AAD1XA07"/>
<dbReference type="PANTHER" id="PTHR11635:SF152">
    <property type="entry name" value="CAMP-DEPENDENT PROTEIN KINASE TYPE I REGULATORY SUBUNIT-RELATED"/>
    <property type="match status" value="1"/>
</dbReference>
<proteinExistence type="predicted"/>
<accession>A0AAD1XA07</accession>
<dbReference type="InterPro" id="IPR050503">
    <property type="entry name" value="cAMP-dep_PK_reg_su-like"/>
</dbReference>
<keyword evidence="3" id="KW-1185">Reference proteome</keyword>
<dbReference type="GO" id="GO:0034236">
    <property type="term" value="F:protein kinase A catalytic subunit binding"/>
    <property type="evidence" value="ECO:0007669"/>
    <property type="project" value="TreeGrafter"/>
</dbReference>
<comment type="caution">
    <text evidence="2">The sequence shown here is derived from an EMBL/GenBank/DDBJ whole genome shotgun (WGS) entry which is preliminary data.</text>
</comment>
<dbReference type="SUPFAM" id="SSF51206">
    <property type="entry name" value="cAMP-binding domain-like"/>
    <property type="match status" value="1"/>
</dbReference>
<dbReference type="GO" id="GO:0005829">
    <property type="term" value="C:cytosol"/>
    <property type="evidence" value="ECO:0007669"/>
    <property type="project" value="TreeGrafter"/>
</dbReference>
<evidence type="ECO:0000313" key="2">
    <source>
        <dbReference type="EMBL" id="CAI2368619.1"/>
    </source>
</evidence>
<gene>
    <name evidence="2" type="ORF">ECRASSUSDP1_LOCUS9915</name>
</gene>
<dbReference type="EMBL" id="CAMPGE010009756">
    <property type="protein sequence ID" value="CAI2368619.1"/>
    <property type="molecule type" value="Genomic_DNA"/>
</dbReference>